<comment type="caution">
    <text evidence="1">The sequence shown here is derived from an EMBL/GenBank/DDBJ whole genome shotgun (WGS) entry which is preliminary data.</text>
</comment>
<accession>A0ACB7U8J3</accession>
<protein>
    <submittedName>
        <fullName evidence="1">Tetratricopeptide-like helical domain-containing protein</fullName>
    </submittedName>
</protein>
<dbReference type="EMBL" id="CM037028">
    <property type="protein sequence ID" value="KAH7656630.1"/>
    <property type="molecule type" value="Genomic_DNA"/>
</dbReference>
<sequence>MPIRCPSSMLLRSLSSRLFSTTTTSSSSSSFLSILRENHSNPNLELTLSQSPLPLSPSTIQSVLDYIPSLPVPALRFFVWAGLHRSHRHSAFAYAAASHSLRLRSHPEALVLLLDSYRRNSVPVSLRNFKIILNLCFHSNLVSPALSLFNQMPSFGCHPDTPFFNTMLRLLAHNLETHHASLALKLFDEMLASGLRPDIVTYVMVIKALCAANQVSEACRILSQMRANGCSPNKVVLSALFDGACAVGDFDKAMEILSEMEHAGDPACLPNVVTYTCLMKWLCENSKLEDALGILDRMRSNNCRPNRVTVRTLLAGFCSHGQLDNAYEFVDRMVGEGSISSEQCHSLLIMCLLSIDDCNVAERIMRTMLEKGLRPDAPASNLLVRELCSKSRFIEAYQLFSELEVNGMLCFSSDVYCKILVGLCKHGYKDEALVMVRRVVENGVQVDAACANAAVELLRSIGEDHLALEVVNLTEVSPKLEGDLDVQEHHLHV</sequence>
<evidence type="ECO:0000313" key="2">
    <source>
        <dbReference type="Proteomes" id="UP000827976"/>
    </source>
</evidence>
<gene>
    <name evidence="1" type="ORF">IHE45_18G087100</name>
</gene>
<evidence type="ECO:0000313" key="1">
    <source>
        <dbReference type="EMBL" id="KAH7656630.1"/>
    </source>
</evidence>
<dbReference type="Proteomes" id="UP000827976">
    <property type="component" value="Chromosome 18"/>
</dbReference>
<name>A0ACB7U8J3_DIOAL</name>
<reference evidence="2" key="1">
    <citation type="journal article" date="2022" name="Nat. Commun.">
        <title>Chromosome evolution and the genetic basis of agronomically important traits in greater yam.</title>
        <authorList>
            <person name="Bredeson J.V."/>
            <person name="Lyons J.B."/>
            <person name="Oniyinde I.O."/>
            <person name="Okereke N.R."/>
            <person name="Kolade O."/>
            <person name="Nnabue I."/>
            <person name="Nwadili C.O."/>
            <person name="Hribova E."/>
            <person name="Parker M."/>
            <person name="Nwogha J."/>
            <person name="Shu S."/>
            <person name="Carlson J."/>
            <person name="Kariba R."/>
            <person name="Muthemba S."/>
            <person name="Knop K."/>
            <person name="Barton G.J."/>
            <person name="Sherwood A.V."/>
            <person name="Lopez-Montes A."/>
            <person name="Asiedu R."/>
            <person name="Jamnadass R."/>
            <person name="Muchugi A."/>
            <person name="Goodstein D."/>
            <person name="Egesi C.N."/>
            <person name="Featherston J."/>
            <person name="Asfaw A."/>
            <person name="Simpson G.G."/>
            <person name="Dolezel J."/>
            <person name="Hendre P.S."/>
            <person name="Van Deynze A."/>
            <person name="Kumar P.L."/>
            <person name="Obidiegwu J.E."/>
            <person name="Bhattacharjee R."/>
            <person name="Rokhsar D.S."/>
        </authorList>
    </citation>
    <scope>NUCLEOTIDE SEQUENCE [LARGE SCALE GENOMIC DNA]</scope>
    <source>
        <strain evidence="2">cv. TDa95/00328</strain>
    </source>
</reference>
<keyword evidence="2" id="KW-1185">Reference proteome</keyword>
<organism evidence="1 2">
    <name type="scientific">Dioscorea alata</name>
    <name type="common">Purple yam</name>
    <dbReference type="NCBI Taxonomy" id="55571"/>
    <lineage>
        <taxon>Eukaryota</taxon>
        <taxon>Viridiplantae</taxon>
        <taxon>Streptophyta</taxon>
        <taxon>Embryophyta</taxon>
        <taxon>Tracheophyta</taxon>
        <taxon>Spermatophyta</taxon>
        <taxon>Magnoliopsida</taxon>
        <taxon>Liliopsida</taxon>
        <taxon>Dioscoreales</taxon>
        <taxon>Dioscoreaceae</taxon>
        <taxon>Dioscorea</taxon>
    </lineage>
</organism>
<proteinExistence type="predicted"/>